<dbReference type="SUPFAM" id="SSF49299">
    <property type="entry name" value="PKD domain"/>
    <property type="match status" value="1"/>
</dbReference>
<feature type="domain" description="PKD" evidence="1">
    <location>
        <begin position="435"/>
        <end position="479"/>
    </location>
</feature>
<dbReference type="Proteomes" id="UP000306409">
    <property type="component" value="Chromosome"/>
</dbReference>
<dbReference type="CDD" id="cd00146">
    <property type="entry name" value="PKD"/>
    <property type="match status" value="1"/>
</dbReference>
<name>A0A7H1VSE7_9FIRM</name>
<dbReference type="AlphaFoldDB" id="A0A7H1VSE7"/>
<dbReference type="InterPro" id="IPR022409">
    <property type="entry name" value="PKD/Chitinase_dom"/>
</dbReference>
<dbReference type="InterPro" id="IPR013783">
    <property type="entry name" value="Ig-like_fold"/>
</dbReference>
<reference evidence="2 3" key="1">
    <citation type="submission" date="2020-09" db="EMBL/GenBank/DDBJ databases">
        <title>Characterization and genome sequencing of Ruminiclostridium sp. nov. MA18.</title>
        <authorList>
            <person name="Rettenmaier R."/>
            <person name="Kowollik M.-L."/>
            <person name="Liebl W."/>
            <person name="Zverlov V."/>
        </authorList>
    </citation>
    <scope>NUCLEOTIDE SEQUENCE [LARGE SCALE GENOMIC DNA]</scope>
    <source>
        <strain evidence="2 3">MA18</strain>
    </source>
</reference>
<organism evidence="2 3">
    <name type="scientific">Ruminiclostridium herbifermentans</name>
    <dbReference type="NCBI Taxonomy" id="2488810"/>
    <lineage>
        <taxon>Bacteria</taxon>
        <taxon>Bacillati</taxon>
        <taxon>Bacillota</taxon>
        <taxon>Clostridia</taxon>
        <taxon>Eubacteriales</taxon>
        <taxon>Oscillospiraceae</taxon>
        <taxon>Ruminiclostridium</taxon>
    </lineage>
</organism>
<dbReference type="Pfam" id="PF18911">
    <property type="entry name" value="PKD_4"/>
    <property type="match status" value="1"/>
</dbReference>
<evidence type="ECO:0000259" key="1">
    <source>
        <dbReference type="PROSITE" id="PS50093"/>
    </source>
</evidence>
<protein>
    <submittedName>
        <fullName evidence="2">PKD domain-containing protein</fullName>
    </submittedName>
</protein>
<dbReference type="InterPro" id="IPR000601">
    <property type="entry name" value="PKD_dom"/>
</dbReference>
<dbReference type="EMBL" id="CP061336">
    <property type="protein sequence ID" value="QNU68309.1"/>
    <property type="molecule type" value="Genomic_DNA"/>
</dbReference>
<evidence type="ECO:0000313" key="3">
    <source>
        <dbReference type="Proteomes" id="UP000306409"/>
    </source>
</evidence>
<evidence type="ECO:0000313" key="2">
    <source>
        <dbReference type="EMBL" id="QNU68309.1"/>
    </source>
</evidence>
<dbReference type="KEGG" id="rher:EHE19_007855"/>
<sequence>MSIYIPVNAGFDEKKLRIDTDNAKHQALSMTVDSIPSNSPLQAFCIGWNFTFSNEEVSSTPVSVYVPLSSVNTSGGTRTYTFPLTTGWTREFTGIAGGKSIRDLVSNKRLYDKIIKAGCTVHANAKILKYKYIDGKPTPMGTYSNGINSPPNVFADCKDDIEYIDSKGIKHGNFTEFSETFKENTKSEYFDLSLTLAAEPLPPPDVVLNLPEDNSTVIQGTTVTIKGIGTGCHHIGAFVDGKFYGTEQKNPNEDINIPMEFETKITLDQVKDYTFQIKGRNTELASDKDSVLAESKIHTVHVIAPKPNSGNIYIKCIDYNTNSILSSSTLPNIPYDMPKEISSPALNNYSIKGSYSTYTGSIQAIPSIAVMQSNVISQIVTLSDSNPNAYVYFWYQELKRPKAIIDAPEKVKAGNEFTVSGVRSYCRQADAVIKSYSWSTGLDKVSGNISFANPGKYTITLTVTDSNGLTDSTTHEIEVMPPTPVANINLSGKIKENRKITISARMSDTPDRYPIIWSKTKWYIEPVIGTGATWDFGVKLRDGTVIKISSNSDQALLNGQDEFYFQARNSGVYRVTLSITNSYPANDTIKGTITVNKDEPPIVILEAPKVNLREYDNPIDSTKSKFGKIEIQDKSYSPDGDIIGKRYWYCRYNSDNNIDAKGNSDFSDEADQHIFADDITSPFLPEEKIRLIVDNENDTIIELWWYDVGKYRIELIAEEYIPEDETIKELLIPSDIRRTIATGW</sequence>
<keyword evidence="3" id="KW-1185">Reference proteome</keyword>
<gene>
    <name evidence="2" type="ORF">EHE19_007855</name>
</gene>
<dbReference type="Gene3D" id="2.60.40.10">
    <property type="entry name" value="Immunoglobulins"/>
    <property type="match status" value="2"/>
</dbReference>
<proteinExistence type="predicted"/>
<dbReference type="PROSITE" id="PS50093">
    <property type="entry name" value="PKD"/>
    <property type="match status" value="1"/>
</dbReference>
<dbReference type="InterPro" id="IPR035986">
    <property type="entry name" value="PKD_dom_sf"/>
</dbReference>
<accession>A0A7H1VSE7</accession>
<dbReference type="SMART" id="SM00089">
    <property type="entry name" value="PKD"/>
    <property type="match status" value="1"/>
</dbReference>